<dbReference type="Gene3D" id="3.10.350.10">
    <property type="entry name" value="LysM domain"/>
    <property type="match status" value="1"/>
</dbReference>
<reference evidence="4" key="1">
    <citation type="journal article" date="2019" name="Int. J. Syst. Evol. Microbiol.">
        <title>The Global Catalogue of Microorganisms (GCM) 10K type strain sequencing project: providing services to taxonomists for standard genome sequencing and annotation.</title>
        <authorList>
            <consortium name="The Broad Institute Genomics Platform"/>
            <consortium name="The Broad Institute Genome Sequencing Center for Infectious Disease"/>
            <person name="Wu L."/>
            <person name="Ma J."/>
        </authorList>
    </citation>
    <scope>NUCLEOTIDE SEQUENCE [LARGE SCALE GENOMIC DNA]</scope>
    <source>
        <strain evidence="4">JCM 17804</strain>
    </source>
</reference>
<organism evidence="3 4">
    <name type="scientific">Variovorax defluvii</name>
    <dbReference type="NCBI Taxonomy" id="913761"/>
    <lineage>
        <taxon>Bacteria</taxon>
        <taxon>Pseudomonadati</taxon>
        <taxon>Pseudomonadota</taxon>
        <taxon>Betaproteobacteria</taxon>
        <taxon>Burkholderiales</taxon>
        <taxon>Comamonadaceae</taxon>
        <taxon>Variovorax</taxon>
    </lineage>
</organism>
<keyword evidence="4" id="KW-1185">Reference proteome</keyword>
<dbReference type="InterPro" id="IPR007055">
    <property type="entry name" value="BON_dom"/>
</dbReference>
<dbReference type="InterPro" id="IPR036779">
    <property type="entry name" value="LysM_dom_sf"/>
</dbReference>
<dbReference type="SUPFAM" id="SSF54106">
    <property type="entry name" value="LysM domain"/>
    <property type="match status" value="1"/>
</dbReference>
<evidence type="ECO:0000259" key="1">
    <source>
        <dbReference type="PROSITE" id="PS50914"/>
    </source>
</evidence>
<dbReference type="PROSITE" id="PS51782">
    <property type="entry name" value="LYSM"/>
    <property type="match status" value="1"/>
</dbReference>
<dbReference type="SMART" id="SM00257">
    <property type="entry name" value="LysM"/>
    <property type="match status" value="1"/>
</dbReference>
<dbReference type="Gene3D" id="3.30.1340.30">
    <property type="match status" value="1"/>
</dbReference>
<dbReference type="Pfam" id="PF04972">
    <property type="entry name" value="BON"/>
    <property type="match status" value="1"/>
</dbReference>
<accession>A0ABP8HCA6</accession>
<dbReference type="PANTHER" id="PTHR34700:SF8">
    <property type="entry name" value="POTASSIUM BINDING PROTEIN KBP"/>
    <property type="match status" value="1"/>
</dbReference>
<dbReference type="Pfam" id="PF01476">
    <property type="entry name" value="LysM"/>
    <property type="match status" value="1"/>
</dbReference>
<feature type="domain" description="LysM" evidence="2">
    <location>
        <begin position="125"/>
        <end position="174"/>
    </location>
</feature>
<dbReference type="PANTHER" id="PTHR34700">
    <property type="entry name" value="POTASSIUM BINDING PROTEIN KBP"/>
    <property type="match status" value="1"/>
</dbReference>
<dbReference type="EMBL" id="BAABGJ010000012">
    <property type="protein sequence ID" value="GAA4337283.1"/>
    <property type="molecule type" value="Genomic_DNA"/>
</dbReference>
<comment type="caution">
    <text evidence="3">The sequence shown here is derived from an EMBL/GenBank/DDBJ whole genome shotgun (WGS) entry which is preliminary data.</text>
</comment>
<evidence type="ECO:0000313" key="4">
    <source>
        <dbReference type="Proteomes" id="UP001500975"/>
    </source>
</evidence>
<feature type="domain" description="BON" evidence="1">
    <location>
        <begin position="50"/>
        <end position="120"/>
    </location>
</feature>
<dbReference type="NCBIfam" id="NF008399">
    <property type="entry name" value="PRK11198.1"/>
    <property type="match status" value="1"/>
</dbReference>
<evidence type="ECO:0000259" key="2">
    <source>
        <dbReference type="PROSITE" id="PS51782"/>
    </source>
</evidence>
<gene>
    <name evidence="3" type="primary">lysM</name>
    <name evidence="3" type="ORF">GCM10023165_15190</name>
</gene>
<name>A0ABP8HCA6_9BURK</name>
<dbReference type="InterPro" id="IPR018392">
    <property type="entry name" value="LysM"/>
</dbReference>
<evidence type="ECO:0000313" key="3">
    <source>
        <dbReference type="EMBL" id="GAA4337283.1"/>
    </source>
</evidence>
<dbReference type="CDD" id="cd00118">
    <property type="entry name" value="LysM"/>
    <property type="match status" value="1"/>
</dbReference>
<proteinExistence type="predicted"/>
<dbReference type="InterPro" id="IPR052196">
    <property type="entry name" value="Bact_Kbp"/>
</dbReference>
<dbReference type="PROSITE" id="PS50914">
    <property type="entry name" value="BON"/>
    <property type="match status" value="1"/>
</dbReference>
<sequence>MGAYAGPGVRPLNSRFHPPHKEKTMGLLSFIKEAGEKLFGGSSAQAAEPDANKVAGDAIKTYIETQNLGLTNLEVSYTAADGLVTLKGNAPSQEASEKALLAAGNVANVTKVDNQLVAPAADPAQYHDVVKGDTLSAISKKYYGDPNKYNAIFEANKPMLTHPDKIYPGQKLRIPKI</sequence>
<protein>
    <submittedName>
        <fullName evidence="3">Peptidoglycan-binding protein LysM</fullName>
    </submittedName>
</protein>
<dbReference type="Proteomes" id="UP001500975">
    <property type="component" value="Unassembled WGS sequence"/>
</dbReference>